<dbReference type="PANTHER" id="PTHR19328:SF75">
    <property type="entry name" value="ALDOSE SUGAR DEHYDROGENASE YLII"/>
    <property type="match status" value="1"/>
</dbReference>
<feature type="domain" description="Glucose/Sorbosone dehydrogenase" evidence="2">
    <location>
        <begin position="276"/>
        <end position="459"/>
    </location>
</feature>
<evidence type="ECO:0000313" key="4">
    <source>
        <dbReference type="Proteomes" id="UP001595846"/>
    </source>
</evidence>
<dbReference type="RefSeq" id="WP_256533846.1">
    <property type="nucleotide sequence ID" value="NZ_CP101824.1"/>
</dbReference>
<dbReference type="EMBL" id="JBHSAQ010000002">
    <property type="protein sequence ID" value="MFC3957620.1"/>
    <property type="molecule type" value="Genomic_DNA"/>
</dbReference>
<dbReference type="SUPFAM" id="SSF50952">
    <property type="entry name" value="Soluble quinoprotein glucose dehydrogenase"/>
    <property type="match status" value="1"/>
</dbReference>
<dbReference type="Pfam" id="PF07995">
    <property type="entry name" value="GSDH"/>
    <property type="match status" value="2"/>
</dbReference>
<dbReference type="InterPro" id="IPR011041">
    <property type="entry name" value="Quinoprot_gluc/sorb_DH_b-prop"/>
</dbReference>
<organism evidence="3 4">
    <name type="scientific">Halovivax cerinus</name>
    <dbReference type="NCBI Taxonomy" id="1487865"/>
    <lineage>
        <taxon>Archaea</taxon>
        <taxon>Methanobacteriati</taxon>
        <taxon>Methanobacteriota</taxon>
        <taxon>Stenosarchaea group</taxon>
        <taxon>Halobacteria</taxon>
        <taxon>Halobacteriales</taxon>
        <taxon>Natrialbaceae</taxon>
        <taxon>Halovivax</taxon>
    </lineage>
</organism>
<gene>
    <name evidence="3" type="ORF">ACFOUR_04430</name>
</gene>
<dbReference type="PROSITE" id="PS51257">
    <property type="entry name" value="PROKAR_LIPOPROTEIN"/>
    <property type="match status" value="1"/>
</dbReference>
<dbReference type="InterPro" id="IPR012938">
    <property type="entry name" value="Glc/Sorbosone_DH"/>
</dbReference>
<feature type="domain" description="Glucose/Sorbosone dehydrogenase" evidence="2">
    <location>
        <begin position="55"/>
        <end position="234"/>
    </location>
</feature>
<evidence type="ECO:0000256" key="1">
    <source>
        <dbReference type="SAM" id="MobiDB-lite"/>
    </source>
</evidence>
<dbReference type="Proteomes" id="UP001595846">
    <property type="component" value="Unassembled WGS sequence"/>
</dbReference>
<feature type="compositionally biased region" description="Basic and acidic residues" evidence="1">
    <location>
        <begin position="251"/>
        <end position="273"/>
    </location>
</feature>
<reference evidence="3 4" key="1">
    <citation type="journal article" date="2019" name="Int. J. Syst. Evol. Microbiol.">
        <title>The Global Catalogue of Microorganisms (GCM) 10K type strain sequencing project: providing services to taxonomists for standard genome sequencing and annotation.</title>
        <authorList>
            <consortium name="The Broad Institute Genomics Platform"/>
            <consortium name="The Broad Institute Genome Sequencing Center for Infectious Disease"/>
            <person name="Wu L."/>
            <person name="Ma J."/>
        </authorList>
    </citation>
    <scope>NUCLEOTIDE SEQUENCE [LARGE SCALE GENOMIC DNA]</scope>
    <source>
        <strain evidence="3 4">IBRC-M 10256</strain>
    </source>
</reference>
<dbReference type="GeneID" id="73902989"/>
<protein>
    <submittedName>
        <fullName evidence="3">PQQ-dependent sugar dehydrogenase</fullName>
    </submittedName>
</protein>
<proteinExistence type="predicted"/>
<keyword evidence="4" id="KW-1185">Reference proteome</keyword>
<feature type="region of interest" description="Disordered" evidence="1">
    <location>
        <begin position="231"/>
        <end position="283"/>
    </location>
</feature>
<evidence type="ECO:0000259" key="2">
    <source>
        <dbReference type="Pfam" id="PF07995"/>
    </source>
</evidence>
<name>A0ABD5NLG7_9EURY</name>
<dbReference type="PROSITE" id="PS51318">
    <property type="entry name" value="TAT"/>
    <property type="match status" value="1"/>
</dbReference>
<sequence>MVSSTRRRFLEGATVGTSAGLVGCLGWSAPGPAAGDATTSHLPASVGLRTVVSGLDAPIAVSFLPDSDRRYVAERDGRVLLHGPEGVRDDPVLDLRETTDTDGEKGVLGLALAPSFAESRRLFVRYSGPLRDGMPDDYSHTFVLSEFPVTDDGTRARRDEERRLLEIPEPRDLHNGGDIAFGPDGYLYVTVGDSGASTDASWHDRRGGAPGQAVTDDLLGSVLRIDVDGATAGDVSSDAGGGSGADGASDFDGRGDRHGGGDHADRSHGHRSGDYAIPEDNPLVGREGFDEHYAWGFRNPWRLSFDGEDLYVADVGQASYEEVNLVEKGGNYGWNVTEGTHCFKADDYPDATPERVRGGEPLLDPIIEYPHEGGPVSGVAVVGGYVYRGSTIPELDGHFVFGDFIPKGRVFVATRPEDGEGLWETTAIDLATPEKLTRALSFGRDGEGAVYVLGTGSEGGGLFRLEPDE</sequence>
<dbReference type="InterPro" id="IPR011042">
    <property type="entry name" value="6-blade_b-propeller_TolB-like"/>
</dbReference>
<dbReference type="PANTHER" id="PTHR19328">
    <property type="entry name" value="HEDGEHOG-INTERACTING PROTEIN"/>
    <property type="match status" value="1"/>
</dbReference>
<dbReference type="InterPro" id="IPR006311">
    <property type="entry name" value="TAT_signal"/>
</dbReference>
<evidence type="ECO:0000313" key="3">
    <source>
        <dbReference type="EMBL" id="MFC3957620.1"/>
    </source>
</evidence>
<dbReference type="Gene3D" id="2.120.10.30">
    <property type="entry name" value="TolB, C-terminal domain"/>
    <property type="match status" value="1"/>
</dbReference>
<dbReference type="AlphaFoldDB" id="A0ABD5NLG7"/>
<comment type="caution">
    <text evidence="3">The sequence shown here is derived from an EMBL/GenBank/DDBJ whole genome shotgun (WGS) entry which is preliminary data.</text>
</comment>
<accession>A0ABD5NLG7</accession>